<dbReference type="GO" id="GO:0009252">
    <property type="term" value="P:peptidoglycan biosynthetic process"/>
    <property type="evidence" value="ECO:0007669"/>
    <property type="project" value="TreeGrafter"/>
</dbReference>
<dbReference type="Pfam" id="PF01168">
    <property type="entry name" value="Ala_racemase_N"/>
    <property type="match status" value="1"/>
</dbReference>
<keyword evidence="2 4" id="KW-0663">Pyridoxal phosphate</keyword>
<dbReference type="InterPro" id="IPR001608">
    <property type="entry name" value="Ala_racemase_N"/>
</dbReference>
<accession>A0A5F0D3K2</accession>
<reference evidence="8 9" key="1">
    <citation type="submission" date="2019-03" db="EMBL/GenBank/DDBJ databases">
        <title>Genomics of glacier-inhabiting Cryobacterium strains.</title>
        <authorList>
            <person name="Liu Q."/>
            <person name="Xin Y.-H."/>
        </authorList>
    </citation>
    <scope>NUCLEOTIDE SEQUENCE [LARGE SCALE GENOMIC DNA]</scope>
    <source>
        <strain evidence="8 9">Hh15</strain>
    </source>
</reference>
<comment type="catalytic activity">
    <reaction evidence="4">
        <text>L-alanine = D-alanine</text>
        <dbReference type="Rhea" id="RHEA:20249"/>
        <dbReference type="ChEBI" id="CHEBI:57416"/>
        <dbReference type="ChEBI" id="CHEBI:57972"/>
        <dbReference type="EC" id="5.1.1.1"/>
    </reaction>
</comment>
<proteinExistence type="inferred from homology"/>
<dbReference type="SUPFAM" id="SSF51419">
    <property type="entry name" value="PLP-binding barrel"/>
    <property type="match status" value="1"/>
</dbReference>
<dbReference type="EC" id="5.1.1.1" evidence="4"/>
<dbReference type="FunFam" id="3.20.20.10:FF:000002">
    <property type="entry name" value="Alanine racemase"/>
    <property type="match status" value="1"/>
</dbReference>
<dbReference type="PANTHER" id="PTHR30511:SF0">
    <property type="entry name" value="ALANINE RACEMASE, CATABOLIC-RELATED"/>
    <property type="match status" value="1"/>
</dbReference>
<feature type="binding site" evidence="4 6">
    <location>
        <position position="321"/>
    </location>
    <ligand>
        <name>substrate</name>
    </ligand>
</feature>
<dbReference type="Pfam" id="PF00842">
    <property type="entry name" value="Ala_racemase_C"/>
    <property type="match status" value="1"/>
</dbReference>
<evidence type="ECO:0000256" key="4">
    <source>
        <dbReference type="HAMAP-Rule" id="MF_01201"/>
    </source>
</evidence>
<dbReference type="Proteomes" id="UP000297654">
    <property type="component" value="Unassembled WGS sequence"/>
</dbReference>
<comment type="caution">
    <text evidence="8">The sequence shown here is derived from an EMBL/GenBank/DDBJ whole genome shotgun (WGS) entry which is preliminary data.</text>
</comment>
<gene>
    <name evidence="8" type="primary">alr</name>
    <name evidence="8" type="ORF">E3O10_10335</name>
</gene>
<keyword evidence="9" id="KW-1185">Reference proteome</keyword>
<name>A0A5F0D3K2_9MICO</name>
<dbReference type="InterPro" id="IPR011079">
    <property type="entry name" value="Ala_racemase_C"/>
</dbReference>
<dbReference type="PANTHER" id="PTHR30511">
    <property type="entry name" value="ALANINE RACEMASE"/>
    <property type="match status" value="1"/>
</dbReference>
<dbReference type="SUPFAM" id="SSF50621">
    <property type="entry name" value="Alanine racemase C-terminal domain-like"/>
    <property type="match status" value="1"/>
</dbReference>
<comment type="cofactor">
    <cofactor evidence="1 4 5">
        <name>pyridoxal 5'-phosphate</name>
        <dbReference type="ChEBI" id="CHEBI:597326"/>
    </cofactor>
</comment>
<dbReference type="GO" id="GO:0030170">
    <property type="term" value="F:pyridoxal phosphate binding"/>
    <property type="evidence" value="ECO:0007669"/>
    <property type="project" value="UniProtKB-UniRule"/>
</dbReference>
<feature type="domain" description="Alanine racemase C-terminal" evidence="7">
    <location>
        <begin position="252"/>
        <end position="381"/>
    </location>
</feature>
<dbReference type="Gene3D" id="3.20.20.10">
    <property type="entry name" value="Alanine racemase"/>
    <property type="match status" value="1"/>
</dbReference>
<dbReference type="GO" id="GO:0030632">
    <property type="term" value="P:D-alanine biosynthetic process"/>
    <property type="evidence" value="ECO:0007669"/>
    <property type="project" value="UniProtKB-UniRule"/>
</dbReference>
<evidence type="ECO:0000256" key="6">
    <source>
        <dbReference type="PIRSR" id="PIRSR600821-52"/>
    </source>
</evidence>
<feature type="modified residue" description="N6-(pyridoxal phosphate)lysine" evidence="4 5">
    <location>
        <position position="45"/>
    </location>
</feature>
<dbReference type="GO" id="GO:0008784">
    <property type="term" value="F:alanine racemase activity"/>
    <property type="evidence" value="ECO:0007669"/>
    <property type="project" value="UniProtKB-UniRule"/>
</dbReference>
<dbReference type="AlphaFoldDB" id="A0A5F0D3K2"/>
<dbReference type="GO" id="GO:0005829">
    <property type="term" value="C:cytosol"/>
    <property type="evidence" value="ECO:0007669"/>
    <property type="project" value="TreeGrafter"/>
</dbReference>
<evidence type="ECO:0000259" key="7">
    <source>
        <dbReference type="SMART" id="SM01005"/>
    </source>
</evidence>
<evidence type="ECO:0000313" key="8">
    <source>
        <dbReference type="EMBL" id="TFB89265.1"/>
    </source>
</evidence>
<dbReference type="NCBIfam" id="TIGR00492">
    <property type="entry name" value="alr"/>
    <property type="match status" value="1"/>
</dbReference>
<feature type="active site" description="Proton acceptor; specific for L-alanine" evidence="4">
    <location>
        <position position="273"/>
    </location>
</feature>
<dbReference type="UniPathway" id="UPA00042">
    <property type="reaction ID" value="UER00497"/>
</dbReference>
<organism evidence="8 9">
    <name type="scientific">Cryobacterium luteum</name>
    <dbReference type="NCBI Taxonomy" id="1424661"/>
    <lineage>
        <taxon>Bacteria</taxon>
        <taxon>Bacillati</taxon>
        <taxon>Actinomycetota</taxon>
        <taxon>Actinomycetes</taxon>
        <taxon>Micrococcales</taxon>
        <taxon>Microbacteriaceae</taxon>
        <taxon>Cryobacterium</taxon>
    </lineage>
</organism>
<comment type="pathway">
    <text evidence="4">Amino-acid biosynthesis; D-alanine biosynthesis; D-alanine from L-alanine: step 1/1.</text>
</comment>
<keyword evidence="3 4" id="KW-0413">Isomerase</keyword>
<evidence type="ECO:0000256" key="3">
    <source>
        <dbReference type="ARBA" id="ARBA00023235"/>
    </source>
</evidence>
<comment type="similarity">
    <text evidence="4">Belongs to the alanine racemase family.</text>
</comment>
<dbReference type="EMBL" id="SOFF01000030">
    <property type="protein sequence ID" value="TFB89265.1"/>
    <property type="molecule type" value="Genomic_DNA"/>
</dbReference>
<feature type="active site" description="Proton acceptor; specific for D-alanine" evidence="4">
    <location>
        <position position="45"/>
    </location>
</feature>
<dbReference type="InterPro" id="IPR000821">
    <property type="entry name" value="Ala_racemase"/>
</dbReference>
<dbReference type="PRINTS" id="PR00992">
    <property type="entry name" value="ALARACEMASE"/>
</dbReference>
<dbReference type="InterPro" id="IPR029066">
    <property type="entry name" value="PLP-binding_barrel"/>
</dbReference>
<dbReference type="InterPro" id="IPR009006">
    <property type="entry name" value="Ala_racemase/Decarboxylase_C"/>
</dbReference>
<dbReference type="HAMAP" id="MF_01201">
    <property type="entry name" value="Ala_racemase"/>
    <property type="match status" value="1"/>
</dbReference>
<sequence>MRFRRGRGGAVSGFREAVIDLAAIRHNVAHLRHLVGTPHAMAVVKANAYGHGAVPVALAALAGGADWLGVADIDEALELRDAGIEAPILAWLHDPDADFSAAIADDVTLGLSSARQVQQVADAAAELGRAASVHLKLETGLSRNGVHENDWAEVFALAAALERGGLLRVDGVMSHLANASAFDDQQALECFERGVAVARAAGLTPTLVHLASSAAALRLPAARFTMVRFGITIYGLSPFDDATSADLGLIPAMTLRGRVALVRRVSAGAGVSYDYLWRAPHDSTLVLVPLGYADGIPRQASGTAQVHLHGVNYPLVGRVAMDQFVVNLGADSPAVAVGDTVVLFGDPSAGAPSATDWADAAGTINYEIVTRIGHRVPRRHING</sequence>
<evidence type="ECO:0000313" key="9">
    <source>
        <dbReference type="Proteomes" id="UP000297654"/>
    </source>
</evidence>
<dbReference type="OrthoDB" id="9813814at2"/>
<dbReference type="Gene3D" id="2.40.37.10">
    <property type="entry name" value="Lyase, Ornithine Decarboxylase, Chain A, domain 1"/>
    <property type="match status" value="1"/>
</dbReference>
<protein>
    <recommendedName>
        <fullName evidence="4">Alanine racemase</fullName>
        <ecNumber evidence="4">5.1.1.1</ecNumber>
    </recommendedName>
</protein>
<dbReference type="InterPro" id="IPR020622">
    <property type="entry name" value="Ala_racemase_pyridoxalP-BS"/>
</dbReference>
<comment type="function">
    <text evidence="4">Catalyzes the interconversion of L-alanine and D-alanine. May also act on other amino acids.</text>
</comment>
<evidence type="ECO:0000256" key="2">
    <source>
        <dbReference type="ARBA" id="ARBA00022898"/>
    </source>
</evidence>
<dbReference type="PROSITE" id="PS00395">
    <property type="entry name" value="ALANINE_RACEMASE"/>
    <property type="match status" value="1"/>
</dbReference>
<dbReference type="SMART" id="SM01005">
    <property type="entry name" value="Ala_racemase_C"/>
    <property type="match status" value="1"/>
</dbReference>
<feature type="binding site" evidence="4 6">
    <location>
        <position position="143"/>
    </location>
    <ligand>
        <name>substrate</name>
    </ligand>
</feature>
<evidence type="ECO:0000256" key="1">
    <source>
        <dbReference type="ARBA" id="ARBA00001933"/>
    </source>
</evidence>
<evidence type="ECO:0000256" key="5">
    <source>
        <dbReference type="PIRSR" id="PIRSR600821-50"/>
    </source>
</evidence>
<dbReference type="CDD" id="cd00430">
    <property type="entry name" value="PLPDE_III_AR"/>
    <property type="match status" value="1"/>
</dbReference>